<dbReference type="Gene3D" id="3.40.1050.10">
    <property type="entry name" value="Carbonic anhydrase"/>
    <property type="match status" value="1"/>
</dbReference>
<gene>
    <name evidence="4" type="ORF">AMON00008_LOCUS56323</name>
    <name evidence="5" type="ORF">AMON00008_LOCUS56324</name>
</gene>
<dbReference type="SUPFAM" id="SSF53056">
    <property type="entry name" value="beta-carbonic anhydrase, cab"/>
    <property type="match status" value="1"/>
</dbReference>
<evidence type="ECO:0000313" key="5">
    <source>
        <dbReference type="EMBL" id="CAE4655642.1"/>
    </source>
</evidence>
<accession>A0A6T1M7U8</accession>
<dbReference type="EMBL" id="HBNR01078989">
    <property type="protein sequence ID" value="CAE4655641.1"/>
    <property type="molecule type" value="Transcribed_RNA"/>
</dbReference>
<comment type="similarity">
    <text evidence="1 2">Belongs to the beta-class carbonic anhydrase family.</text>
</comment>
<dbReference type="AlphaFoldDB" id="A0A6T1M7U8"/>
<keyword evidence="2" id="KW-0862">Zinc</keyword>
<dbReference type="InterPro" id="IPR036874">
    <property type="entry name" value="Carbonic_anhydrase_sf"/>
</dbReference>
<evidence type="ECO:0000313" key="4">
    <source>
        <dbReference type="EMBL" id="CAE4655641.1"/>
    </source>
</evidence>
<evidence type="ECO:0000256" key="2">
    <source>
        <dbReference type="RuleBase" id="RU003956"/>
    </source>
</evidence>
<dbReference type="GO" id="GO:0004089">
    <property type="term" value="F:carbonate dehydratase activity"/>
    <property type="evidence" value="ECO:0007669"/>
    <property type="project" value="UniProtKB-UniRule"/>
</dbReference>
<evidence type="ECO:0000256" key="1">
    <source>
        <dbReference type="ARBA" id="ARBA00006217"/>
    </source>
</evidence>
<dbReference type="EMBL" id="HBNR01078990">
    <property type="protein sequence ID" value="CAE4655642.1"/>
    <property type="molecule type" value="Transcribed_RNA"/>
</dbReference>
<reference evidence="4" key="1">
    <citation type="submission" date="2021-01" db="EMBL/GenBank/DDBJ databases">
        <authorList>
            <person name="Corre E."/>
            <person name="Pelletier E."/>
            <person name="Niang G."/>
            <person name="Scheremetjew M."/>
            <person name="Finn R."/>
            <person name="Kale V."/>
            <person name="Holt S."/>
            <person name="Cochrane G."/>
            <person name="Meng A."/>
            <person name="Brown T."/>
            <person name="Cohen L."/>
        </authorList>
    </citation>
    <scope>NUCLEOTIDE SEQUENCE</scope>
    <source>
        <strain evidence="4">CCMP3105</strain>
    </source>
</reference>
<dbReference type="EC" id="4.2.1.1" evidence="2"/>
<feature type="region of interest" description="Disordered" evidence="3">
    <location>
        <begin position="1"/>
        <end position="34"/>
    </location>
</feature>
<sequence>MLAQGQRSRGKKDGDKRPSALEHPLQGLMPAAEQAARELPGGASADEIAAHAVKVNVISTMDRLLEFSEPLRERVRRREVQVHGAICDLANGRVDLLGQSPNLGRLADSTAPRPLVPTRFGQAPEVEQREPEVEQREPEAEEETKEPEAPQVQPAEAPEGPLPTDRPASSGSRGNKGGVGTRFRRWFQHLG</sequence>
<protein>
    <recommendedName>
        <fullName evidence="2">Carbonic anhydrase</fullName>
        <ecNumber evidence="2">4.2.1.1</ecNumber>
    </recommendedName>
    <alternativeName>
        <fullName evidence="2">Carbonate dehydratase</fullName>
    </alternativeName>
</protein>
<feature type="compositionally biased region" description="Basic residues" evidence="3">
    <location>
        <begin position="182"/>
        <end position="191"/>
    </location>
</feature>
<feature type="compositionally biased region" description="Low complexity" evidence="3">
    <location>
        <begin position="149"/>
        <end position="159"/>
    </location>
</feature>
<feature type="region of interest" description="Disordered" evidence="3">
    <location>
        <begin position="105"/>
        <end position="191"/>
    </location>
</feature>
<organism evidence="4">
    <name type="scientific">Alexandrium monilatum</name>
    <dbReference type="NCBI Taxonomy" id="311494"/>
    <lineage>
        <taxon>Eukaryota</taxon>
        <taxon>Sar</taxon>
        <taxon>Alveolata</taxon>
        <taxon>Dinophyceae</taxon>
        <taxon>Gonyaulacales</taxon>
        <taxon>Pyrocystaceae</taxon>
        <taxon>Alexandrium</taxon>
    </lineage>
</organism>
<proteinExistence type="inferred from homology"/>
<comment type="catalytic activity">
    <reaction evidence="2">
        <text>hydrogencarbonate + H(+) = CO2 + H2O</text>
        <dbReference type="Rhea" id="RHEA:10748"/>
        <dbReference type="ChEBI" id="CHEBI:15377"/>
        <dbReference type="ChEBI" id="CHEBI:15378"/>
        <dbReference type="ChEBI" id="CHEBI:16526"/>
        <dbReference type="ChEBI" id="CHEBI:17544"/>
        <dbReference type="EC" id="4.2.1.1"/>
    </reaction>
</comment>
<dbReference type="InterPro" id="IPR001765">
    <property type="entry name" value="Carbonic_anhydrase"/>
</dbReference>
<dbReference type="GO" id="GO:0008270">
    <property type="term" value="F:zinc ion binding"/>
    <property type="evidence" value="ECO:0007669"/>
    <property type="project" value="UniProtKB-UniRule"/>
</dbReference>
<name>A0A6T1M7U8_9DINO</name>
<dbReference type="SMART" id="SM00947">
    <property type="entry name" value="Pro_CA"/>
    <property type="match status" value="1"/>
</dbReference>
<comment type="function">
    <text evidence="2">Reversible hydration of carbon dioxide.</text>
</comment>
<evidence type="ECO:0000256" key="3">
    <source>
        <dbReference type="SAM" id="MobiDB-lite"/>
    </source>
</evidence>
<keyword evidence="2" id="KW-0456">Lyase</keyword>
<dbReference type="Pfam" id="PF00484">
    <property type="entry name" value="Pro_CA"/>
    <property type="match status" value="1"/>
</dbReference>
<feature type="compositionally biased region" description="Basic and acidic residues" evidence="3">
    <location>
        <begin position="126"/>
        <end position="138"/>
    </location>
</feature>
<feature type="compositionally biased region" description="Basic and acidic residues" evidence="3">
    <location>
        <begin position="11"/>
        <end position="20"/>
    </location>
</feature>